<gene>
    <name evidence="1" type="ORF">T11_4716</name>
</gene>
<sequence length="116" mass="13389">MKCSAGTTGNLLALFQYFRQEWMQAMRDCRFGIINNHLEGWHNRFSKKAGKSHVRFYELLHLLIAEQGVVKTFINQLLSRVSVASCLRQVTRTYADVYIRVNTPAAGGHWSSIWKL</sequence>
<protein>
    <submittedName>
        <fullName evidence="1">Uncharacterized protein</fullName>
    </submittedName>
</protein>
<dbReference type="AlphaFoldDB" id="A0A0V1HJM2"/>
<dbReference type="Proteomes" id="UP000055024">
    <property type="component" value="Unassembled WGS sequence"/>
</dbReference>
<dbReference type="EMBL" id="JYDP01000059">
    <property type="protein sequence ID" value="KRZ10464.1"/>
    <property type="molecule type" value="Genomic_DNA"/>
</dbReference>
<proteinExistence type="predicted"/>
<reference evidence="1 2" key="1">
    <citation type="submission" date="2015-01" db="EMBL/GenBank/DDBJ databases">
        <title>Evolution of Trichinella species and genotypes.</title>
        <authorList>
            <person name="Korhonen P.K."/>
            <person name="Edoardo P."/>
            <person name="Giuseppe L.R."/>
            <person name="Gasser R.B."/>
        </authorList>
    </citation>
    <scope>NUCLEOTIDE SEQUENCE [LARGE SCALE GENOMIC DNA]</scope>
    <source>
        <strain evidence="1">ISS1029</strain>
    </source>
</reference>
<name>A0A0V1HJM2_9BILA</name>
<evidence type="ECO:0000313" key="2">
    <source>
        <dbReference type="Proteomes" id="UP000055024"/>
    </source>
</evidence>
<dbReference type="STRING" id="268475.A0A0V1HJM2"/>
<comment type="caution">
    <text evidence="1">The sequence shown here is derived from an EMBL/GenBank/DDBJ whole genome shotgun (WGS) entry which is preliminary data.</text>
</comment>
<evidence type="ECO:0000313" key="1">
    <source>
        <dbReference type="EMBL" id="KRZ10464.1"/>
    </source>
</evidence>
<organism evidence="1 2">
    <name type="scientific">Trichinella zimbabwensis</name>
    <dbReference type="NCBI Taxonomy" id="268475"/>
    <lineage>
        <taxon>Eukaryota</taxon>
        <taxon>Metazoa</taxon>
        <taxon>Ecdysozoa</taxon>
        <taxon>Nematoda</taxon>
        <taxon>Enoplea</taxon>
        <taxon>Dorylaimia</taxon>
        <taxon>Trichinellida</taxon>
        <taxon>Trichinellidae</taxon>
        <taxon>Trichinella</taxon>
    </lineage>
</organism>
<accession>A0A0V1HJM2</accession>
<keyword evidence="2" id="KW-1185">Reference proteome</keyword>